<evidence type="ECO:0000256" key="1">
    <source>
        <dbReference type="SAM" id="MobiDB-lite"/>
    </source>
</evidence>
<accession>A0A914VR45</accession>
<feature type="compositionally biased region" description="Basic residues" evidence="1">
    <location>
        <begin position="1"/>
        <end position="12"/>
    </location>
</feature>
<dbReference type="Proteomes" id="UP000887566">
    <property type="component" value="Unplaced"/>
</dbReference>
<reference evidence="3" key="1">
    <citation type="submission" date="2022-11" db="UniProtKB">
        <authorList>
            <consortium name="WormBaseParasite"/>
        </authorList>
    </citation>
    <scope>IDENTIFICATION</scope>
</reference>
<protein>
    <submittedName>
        <fullName evidence="3">Uncharacterized protein</fullName>
    </submittedName>
</protein>
<keyword evidence="2" id="KW-1185">Reference proteome</keyword>
<dbReference type="AlphaFoldDB" id="A0A914VR45"/>
<evidence type="ECO:0000313" key="2">
    <source>
        <dbReference type="Proteomes" id="UP000887566"/>
    </source>
</evidence>
<dbReference type="WBParaSite" id="PSAMB.scaffold23261size440.g38860.t1">
    <property type="protein sequence ID" value="PSAMB.scaffold23261size440.g38860.t1"/>
    <property type="gene ID" value="PSAMB.scaffold23261size440.g38860"/>
</dbReference>
<sequence length="64" mass="7034">SGRQRLPRKKRPTSPVGELADRPSGTPECTDERGDTPPTHVESLFLSGEWQRYAIQAPNTSGTI</sequence>
<feature type="region of interest" description="Disordered" evidence="1">
    <location>
        <begin position="1"/>
        <end position="41"/>
    </location>
</feature>
<name>A0A914VR45_9BILA</name>
<organism evidence="2 3">
    <name type="scientific">Plectus sambesii</name>
    <dbReference type="NCBI Taxonomy" id="2011161"/>
    <lineage>
        <taxon>Eukaryota</taxon>
        <taxon>Metazoa</taxon>
        <taxon>Ecdysozoa</taxon>
        <taxon>Nematoda</taxon>
        <taxon>Chromadorea</taxon>
        <taxon>Plectida</taxon>
        <taxon>Plectina</taxon>
        <taxon>Plectoidea</taxon>
        <taxon>Plectidae</taxon>
        <taxon>Plectus</taxon>
    </lineage>
</organism>
<proteinExistence type="predicted"/>
<evidence type="ECO:0000313" key="3">
    <source>
        <dbReference type="WBParaSite" id="PSAMB.scaffold23261size440.g38860.t1"/>
    </source>
</evidence>